<dbReference type="Pfam" id="PF00348">
    <property type="entry name" value="polyprenyl_synt"/>
    <property type="match status" value="1"/>
</dbReference>
<dbReference type="SFLD" id="SFLDG01017">
    <property type="entry name" value="Polyprenyl_Transferase_Like"/>
    <property type="match status" value="1"/>
</dbReference>
<dbReference type="HOGENOM" id="CLU_014015_0_0_7"/>
<dbReference type="PANTHER" id="PTHR43281">
    <property type="entry name" value="FARNESYL DIPHOSPHATE SYNTHASE"/>
    <property type="match status" value="1"/>
</dbReference>
<comment type="cofactor">
    <cofactor evidence="1">
        <name>Mg(2+)</name>
        <dbReference type="ChEBI" id="CHEBI:18420"/>
    </cofactor>
</comment>
<dbReference type="Gene3D" id="1.10.600.10">
    <property type="entry name" value="Farnesyl Diphosphate Synthase"/>
    <property type="match status" value="1"/>
</dbReference>
<evidence type="ECO:0000256" key="5">
    <source>
        <dbReference type="ARBA" id="ARBA00022842"/>
    </source>
</evidence>
<reference evidence="8 9" key="1">
    <citation type="journal article" date="2014" name="Nature">
        <title>An environmental bacterial taxon with a large and distinct metabolic repertoire.</title>
        <authorList>
            <person name="Wilson M.C."/>
            <person name="Mori T."/>
            <person name="Ruckert C."/>
            <person name="Uria A.R."/>
            <person name="Helf M.J."/>
            <person name="Takada K."/>
            <person name="Gernert C."/>
            <person name="Steffens U.A."/>
            <person name="Heycke N."/>
            <person name="Schmitt S."/>
            <person name="Rinke C."/>
            <person name="Helfrich E.J."/>
            <person name="Brachmann A.O."/>
            <person name="Gurgui C."/>
            <person name="Wakimoto T."/>
            <person name="Kracht M."/>
            <person name="Crusemann M."/>
            <person name="Hentschel U."/>
            <person name="Abe I."/>
            <person name="Matsunaga S."/>
            <person name="Kalinowski J."/>
            <person name="Takeyama H."/>
            <person name="Piel J."/>
        </authorList>
    </citation>
    <scope>NUCLEOTIDE SEQUENCE [LARGE SCALE GENOMIC DNA]</scope>
    <source>
        <strain evidence="9">TSY1</strain>
    </source>
</reference>
<comment type="similarity">
    <text evidence="2 7">Belongs to the FPP/GGPP synthase family.</text>
</comment>
<dbReference type="PATRIC" id="fig|1429438.4.peg.306"/>
<dbReference type="AlphaFoldDB" id="W4LYZ1"/>
<dbReference type="PROSITE" id="PS00444">
    <property type="entry name" value="POLYPRENYL_SYNTHASE_2"/>
    <property type="match status" value="1"/>
</dbReference>
<dbReference type="PROSITE" id="PS00723">
    <property type="entry name" value="POLYPRENYL_SYNTHASE_1"/>
    <property type="match status" value="1"/>
</dbReference>
<keyword evidence="4" id="KW-0479">Metal-binding</keyword>
<organism evidence="8 9">
    <name type="scientific">Entotheonella factor</name>
    <dbReference type="NCBI Taxonomy" id="1429438"/>
    <lineage>
        <taxon>Bacteria</taxon>
        <taxon>Pseudomonadati</taxon>
        <taxon>Nitrospinota/Tectimicrobiota group</taxon>
        <taxon>Candidatus Tectimicrobiota</taxon>
        <taxon>Candidatus Entotheonellia</taxon>
        <taxon>Candidatus Entotheonellales</taxon>
        <taxon>Candidatus Entotheonellaceae</taxon>
        <taxon>Candidatus Entotheonella</taxon>
    </lineage>
</organism>
<protein>
    <submittedName>
        <fullName evidence="8">Farnesyl-diphosphate synthase</fullName>
    </submittedName>
</protein>
<dbReference type="InterPro" id="IPR053378">
    <property type="entry name" value="Prenyl_diphosphate_synthase"/>
</dbReference>
<dbReference type="FunFam" id="1.10.600.10:FF:000001">
    <property type="entry name" value="Geranylgeranyl diphosphate synthase"/>
    <property type="match status" value="1"/>
</dbReference>
<dbReference type="EMBL" id="AZHW01000063">
    <property type="protein sequence ID" value="ETX03284.1"/>
    <property type="molecule type" value="Genomic_DNA"/>
</dbReference>
<dbReference type="GO" id="GO:0016114">
    <property type="term" value="P:terpenoid biosynthetic process"/>
    <property type="evidence" value="ECO:0007669"/>
    <property type="project" value="UniProtKB-ARBA"/>
</dbReference>
<evidence type="ECO:0000256" key="3">
    <source>
        <dbReference type="ARBA" id="ARBA00022679"/>
    </source>
</evidence>
<dbReference type="CDD" id="cd00685">
    <property type="entry name" value="Trans_IPPS_HT"/>
    <property type="match status" value="1"/>
</dbReference>
<evidence type="ECO:0000256" key="4">
    <source>
        <dbReference type="ARBA" id="ARBA00022723"/>
    </source>
</evidence>
<name>W4LYZ1_ENTF1</name>
<keyword evidence="6" id="KW-0414">Isoprene biosynthesis</keyword>
<evidence type="ECO:0000256" key="2">
    <source>
        <dbReference type="ARBA" id="ARBA00006706"/>
    </source>
</evidence>
<dbReference type="InterPro" id="IPR008949">
    <property type="entry name" value="Isoprenoid_synthase_dom_sf"/>
</dbReference>
<dbReference type="SUPFAM" id="SSF48576">
    <property type="entry name" value="Terpenoid synthases"/>
    <property type="match status" value="1"/>
</dbReference>
<keyword evidence="3 7" id="KW-0808">Transferase</keyword>
<dbReference type="InterPro" id="IPR000092">
    <property type="entry name" value="Polyprenyl_synt"/>
</dbReference>
<keyword evidence="5" id="KW-0460">Magnesium</keyword>
<evidence type="ECO:0000313" key="8">
    <source>
        <dbReference type="EMBL" id="ETX03284.1"/>
    </source>
</evidence>
<dbReference type="NCBIfam" id="NF045485">
    <property type="entry name" value="FPPsyn"/>
    <property type="match status" value="1"/>
</dbReference>
<sequence>METLEAYLHQQQQRVEKALDQWLPALDTYPPGLMDAMRYSVFAGGKRLRPIMMLAAAESGGGDSEPVLPAACALECIHTYSMIHDDLPAMDNDDYRRGKPTNHVVYGEAMAILAGDALLTHAFEILSSLELAEQFSAELLLQVNRCLSNAAGSTGMIGGQVVDTISEGQKVDLPVVEYIHRHKTAALIEASTTAGGLLGGGSLEEVEALRTFGHQVGWAFQITDDILDVEGNAEILGKAVGRDAELDKATYPAVIGVEASRQRAQELMEQGLEALRPFGDRAEPLRQIAVYIVSRDV</sequence>
<proteinExistence type="inferred from homology"/>
<evidence type="ECO:0000256" key="1">
    <source>
        <dbReference type="ARBA" id="ARBA00001946"/>
    </source>
</evidence>
<dbReference type="SFLD" id="SFLDS00005">
    <property type="entry name" value="Isoprenoid_Synthase_Type_I"/>
    <property type="match status" value="1"/>
</dbReference>
<keyword evidence="9" id="KW-1185">Reference proteome</keyword>
<dbReference type="GO" id="GO:0005737">
    <property type="term" value="C:cytoplasm"/>
    <property type="evidence" value="ECO:0007669"/>
    <property type="project" value="UniProtKB-ARBA"/>
</dbReference>
<dbReference type="GO" id="GO:0046872">
    <property type="term" value="F:metal ion binding"/>
    <property type="evidence" value="ECO:0007669"/>
    <property type="project" value="UniProtKB-KW"/>
</dbReference>
<dbReference type="InterPro" id="IPR033749">
    <property type="entry name" value="Polyprenyl_synt_CS"/>
</dbReference>
<evidence type="ECO:0000256" key="6">
    <source>
        <dbReference type="ARBA" id="ARBA00023229"/>
    </source>
</evidence>
<dbReference type="Proteomes" id="UP000019141">
    <property type="component" value="Unassembled WGS sequence"/>
</dbReference>
<evidence type="ECO:0000313" key="9">
    <source>
        <dbReference type="Proteomes" id="UP000019141"/>
    </source>
</evidence>
<evidence type="ECO:0000256" key="7">
    <source>
        <dbReference type="RuleBase" id="RU004466"/>
    </source>
</evidence>
<comment type="caution">
    <text evidence="8">The sequence shown here is derived from an EMBL/GenBank/DDBJ whole genome shotgun (WGS) entry which is preliminary data.</text>
</comment>
<gene>
    <name evidence="8" type="ORF">ETSY1_00595</name>
</gene>
<accession>W4LYZ1</accession>
<dbReference type="PANTHER" id="PTHR43281:SF1">
    <property type="entry name" value="FARNESYL DIPHOSPHATE SYNTHASE"/>
    <property type="match status" value="1"/>
</dbReference>
<dbReference type="GO" id="GO:0004659">
    <property type="term" value="F:prenyltransferase activity"/>
    <property type="evidence" value="ECO:0007669"/>
    <property type="project" value="InterPro"/>
</dbReference>